<dbReference type="PANTHER" id="PTHR36335">
    <property type="entry name" value="CHAPERONE DNAJ-DOMAIN SUPERFAMILY PROTEIN"/>
    <property type="match status" value="1"/>
</dbReference>
<evidence type="ECO:0000256" key="1">
    <source>
        <dbReference type="SAM" id="MobiDB-lite"/>
    </source>
</evidence>
<feature type="compositionally biased region" description="Polar residues" evidence="1">
    <location>
        <begin position="26"/>
        <end position="38"/>
    </location>
</feature>
<feature type="region of interest" description="Disordered" evidence="1">
    <location>
        <begin position="26"/>
        <end position="54"/>
    </location>
</feature>
<dbReference type="PROSITE" id="PS50076">
    <property type="entry name" value="DNAJ_2"/>
    <property type="match status" value="1"/>
</dbReference>
<accession>A0AAD8MYV3</accession>
<feature type="domain" description="J" evidence="2">
    <location>
        <begin position="195"/>
        <end position="254"/>
    </location>
</feature>
<dbReference type="EMBL" id="JAUIZM010000004">
    <property type="protein sequence ID" value="KAK1389852.1"/>
    <property type="molecule type" value="Genomic_DNA"/>
</dbReference>
<dbReference type="AlphaFoldDB" id="A0AAD8MYV3"/>
<evidence type="ECO:0000259" key="2">
    <source>
        <dbReference type="PROSITE" id="PS50076"/>
    </source>
</evidence>
<keyword evidence="4" id="KW-1185">Reference proteome</keyword>
<name>A0AAD8MYV3_9APIA</name>
<proteinExistence type="predicted"/>
<evidence type="ECO:0000313" key="3">
    <source>
        <dbReference type="EMBL" id="KAK1389852.1"/>
    </source>
</evidence>
<reference evidence="3" key="1">
    <citation type="submission" date="2023-02" db="EMBL/GenBank/DDBJ databases">
        <title>Genome of toxic invasive species Heracleum sosnowskyi carries increased number of genes despite the absence of recent whole-genome duplications.</title>
        <authorList>
            <person name="Schelkunov M."/>
            <person name="Shtratnikova V."/>
            <person name="Makarenko M."/>
            <person name="Klepikova A."/>
            <person name="Omelchenko D."/>
            <person name="Novikova G."/>
            <person name="Obukhova E."/>
            <person name="Bogdanov V."/>
            <person name="Penin A."/>
            <person name="Logacheva M."/>
        </authorList>
    </citation>
    <scope>NUCLEOTIDE SEQUENCE</scope>
    <source>
        <strain evidence="3">Hsosn_3</strain>
        <tissue evidence="3">Leaf</tissue>
    </source>
</reference>
<sequence>MYTWNDCNLIFGLAVNHQLQMTKTIVLGSQSQHPPSATNKRKRKTSESSKNNVESGNVIDVDDYDYNDVIIIDFPALHPQRVRNSRSIVCIDDDTDGIDVEFEETSGKLQEQWEKAFSRRQIEAKKAQELLLLQKKKDAEISLLLDIERRQSQRIEEVRGTQKQDEDNLNLKEKLRAKVKSDLSRLESTCRDMASVLRGLGIQVNGGANEVRVAIKRALLSFHPDRAPQSDIHQQVEAEEKFKLINRMKEKFAK</sequence>
<protein>
    <recommendedName>
        <fullName evidence="2">J domain-containing protein</fullName>
    </recommendedName>
</protein>
<dbReference type="InterPro" id="IPR001623">
    <property type="entry name" value="DnaJ_domain"/>
</dbReference>
<evidence type="ECO:0000313" key="4">
    <source>
        <dbReference type="Proteomes" id="UP001237642"/>
    </source>
</evidence>
<dbReference type="Proteomes" id="UP001237642">
    <property type="component" value="Unassembled WGS sequence"/>
</dbReference>
<comment type="caution">
    <text evidence="3">The sequence shown here is derived from an EMBL/GenBank/DDBJ whole genome shotgun (WGS) entry which is preliminary data.</text>
</comment>
<organism evidence="3 4">
    <name type="scientific">Heracleum sosnowskyi</name>
    <dbReference type="NCBI Taxonomy" id="360622"/>
    <lineage>
        <taxon>Eukaryota</taxon>
        <taxon>Viridiplantae</taxon>
        <taxon>Streptophyta</taxon>
        <taxon>Embryophyta</taxon>
        <taxon>Tracheophyta</taxon>
        <taxon>Spermatophyta</taxon>
        <taxon>Magnoliopsida</taxon>
        <taxon>eudicotyledons</taxon>
        <taxon>Gunneridae</taxon>
        <taxon>Pentapetalae</taxon>
        <taxon>asterids</taxon>
        <taxon>campanulids</taxon>
        <taxon>Apiales</taxon>
        <taxon>Apiaceae</taxon>
        <taxon>Apioideae</taxon>
        <taxon>apioid superclade</taxon>
        <taxon>Tordylieae</taxon>
        <taxon>Tordyliinae</taxon>
        <taxon>Heracleum</taxon>
    </lineage>
</organism>
<reference evidence="3" key="2">
    <citation type="submission" date="2023-05" db="EMBL/GenBank/DDBJ databases">
        <authorList>
            <person name="Schelkunov M.I."/>
        </authorList>
    </citation>
    <scope>NUCLEOTIDE SEQUENCE</scope>
    <source>
        <strain evidence="3">Hsosn_3</strain>
        <tissue evidence="3">Leaf</tissue>
    </source>
</reference>
<dbReference type="Gene3D" id="1.10.287.110">
    <property type="entry name" value="DnaJ domain"/>
    <property type="match status" value="1"/>
</dbReference>
<gene>
    <name evidence="3" type="ORF">POM88_018030</name>
</gene>
<dbReference type="SUPFAM" id="SSF46565">
    <property type="entry name" value="Chaperone J-domain"/>
    <property type="match status" value="1"/>
</dbReference>
<dbReference type="InterPro" id="IPR036869">
    <property type="entry name" value="J_dom_sf"/>
</dbReference>
<dbReference type="PANTHER" id="PTHR36335:SF1">
    <property type="entry name" value="CHAPERONE DNAJ-DOMAIN SUPERFAMILY PROTEIN"/>
    <property type="match status" value="1"/>
</dbReference>
<dbReference type="CDD" id="cd06257">
    <property type="entry name" value="DnaJ"/>
    <property type="match status" value="1"/>
</dbReference>